<accession>A0A6J5MLU2</accession>
<organism evidence="1">
    <name type="scientific">uncultured Caudovirales phage</name>
    <dbReference type="NCBI Taxonomy" id="2100421"/>
    <lineage>
        <taxon>Viruses</taxon>
        <taxon>Duplodnaviria</taxon>
        <taxon>Heunggongvirae</taxon>
        <taxon>Uroviricota</taxon>
        <taxon>Caudoviricetes</taxon>
        <taxon>Peduoviridae</taxon>
        <taxon>Maltschvirus</taxon>
        <taxon>Maltschvirus maltsch</taxon>
    </lineage>
</organism>
<sequence length="224" mass="25129">MMQPKYSGLPGRTRSLAAVPSIYVENLDELLATMKKIEPELHKEFRRELTKAVKPVAKLAQSFVPHSPFPGWRDVEPSYPPAWGWANDTAHRGRTFGESKRSRWKWSQTEVIRGIRVSAAKTKVQRVKGTTFSVTALAVINKSVPGIIYELAGFGTSKSRSRTRRISRNNNASESFIGKLQGTANSGAYKEKRLIYRASQQLGGQVNDNLYGVLKKYLGEKFRG</sequence>
<name>A0A6J5MLU2_9CAUD</name>
<proteinExistence type="predicted"/>
<dbReference type="EMBL" id="LR796487">
    <property type="protein sequence ID" value="CAB4146961.1"/>
    <property type="molecule type" value="Genomic_DNA"/>
</dbReference>
<evidence type="ECO:0000313" key="1">
    <source>
        <dbReference type="EMBL" id="CAB4146961.1"/>
    </source>
</evidence>
<reference evidence="1" key="1">
    <citation type="submission" date="2020-04" db="EMBL/GenBank/DDBJ databases">
        <authorList>
            <person name="Chiriac C."/>
            <person name="Salcher M."/>
            <person name="Ghai R."/>
            <person name="Kavagutti S V."/>
        </authorList>
    </citation>
    <scope>NUCLEOTIDE SEQUENCE</scope>
</reference>
<protein>
    <submittedName>
        <fullName evidence="1">Uncharacterized protein</fullName>
    </submittedName>
</protein>
<gene>
    <name evidence="1" type="ORF">UFOVP432_6</name>
</gene>